<keyword evidence="1" id="KW-1133">Transmembrane helix</keyword>
<dbReference type="Proteomes" id="UP000033101">
    <property type="component" value="Chromosome"/>
</dbReference>
<keyword evidence="1" id="KW-0812">Transmembrane</keyword>
<evidence type="ECO:0000313" key="2">
    <source>
        <dbReference type="EMBL" id="AKB77450.1"/>
    </source>
</evidence>
<dbReference type="PATRIC" id="fig|1434110.4.peg.1205"/>
<keyword evidence="3" id="KW-1185">Reference proteome</keyword>
<feature type="transmembrane region" description="Helical" evidence="1">
    <location>
        <begin position="256"/>
        <end position="276"/>
    </location>
</feature>
<proteinExistence type="predicted"/>
<sequence>MMRILVFFGLLFGLFGIFMSQYILQYRTIYQLWIKEIVYYTGSCGSKDKNQLCNQEDSFYKNGSQICSQVESYCREICDLANALIILFLEIIITGLISLYVLKIKLNEVDISPGDIAILRGDQALVFVLLLSVHSILKASHIDILHSAKTSEIDRKLFHIWCKVNCHTLKAGFQQKLEPPRMYVLLRDKIIEHSRNEKPALNSENEKEEMFIYEFISKLKEDQKEWNQLLALLEETRESSRWNPLYRLFGDIDQEFLRYLVVIATIEIIVVLVLLFDLLPEFSFSDALMS</sequence>
<reference evidence="2 3" key="1">
    <citation type="submission" date="2014-07" db="EMBL/GenBank/DDBJ databases">
        <title>Methanogenic archaea and the global carbon cycle.</title>
        <authorList>
            <person name="Henriksen J.R."/>
            <person name="Luke J."/>
            <person name="Reinhart S."/>
            <person name="Benedict M.N."/>
            <person name="Youngblut N.D."/>
            <person name="Metcalf M.E."/>
            <person name="Whitaker R.J."/>
            <person name="Metcalf W.W."/>
        </authorList>
    </citation>
    <scope>NUCLEOTIDE SEQUENCE [LARGE SCALE GENOMIC DNA]</scope>
    <source>
        <strain evidence="2 3">HB-1</strain>
    </source>
</reference>
<accession>A0A0E3WV94</accession>
<gene>
    <name evidence="2" type="ORF">MSHOH_0967</name>
</gene>
<dbReference type="AlphaFoldDB" id="A0A0E3WV94"/>
<protein>
    <submittedName>
        <fullName evidence="2">Uncharacterized protein</fullName>
    </submittedName>
</protein>
<organism evidence="2 3">
    <name type="scientific">Methanosarcina horonobensis HB-1 = JCM 15518</name>
    <dbReference type="NCBI Taxonomy" id="1434110"/>
    <lineage>
        <taxon>Archaea</taxon>
        <taxon>Methanobacteriati</taxon>
        <taxon>Methanobacteriota</taxon>
        <taxon>Stenosarchaea group</taxon>
        <taxon>Methanomicrobia</taxon>
        <taxon>Methanosarcinales</taxon>
        <taxon>Methanosarcinaceae</taxon>
        <taxon>Methanosarcina</taxon>
    </lineage>
</organism>
<name>A0A0E3WV94_9EURY</name>
<feature type="transmembrane region" description="Helical" evidence="1">
    <location>
        <begin position="80"/>
        <end position="102"/>
    </location>
</feature>
<evidence type="ECO:0000313" key="3">
    <source>
        <dbReference type="Proteomes" id="UP000033101"/>
    </source>
</evidence>
<evidence type="ECO:0000256" key="1">
    <source>
        <dbReference type="SAM" id="Phobius"/>
    </source>
</evidence>
<dbReference type="KEGG" id="mhor:MSHOH_0967"/>
<dbReference type="HOGENOM" id="CLU_958502_0_0_2"/>
<dbReference type="EMBL" id="CP009516">
    <property type="protein sequence ID" value="AKB77450.1"/>
    <property type="molecule type" value="Genomic_DNA"/>
</dbReference>
<keyword evidence="1" id="KW-0472">Membrane</keyword>